<keyword evidence="2 4" id="KW-0238">DNA-binding</keyword>
<evidence type="ECO:0000313" key="7">
    <source>
        <dbReference type="EMBL" id="GIH81390.1"/>
    </source>
</evidence>
<comment type="caution">
    <text evidence="7">The sequence shown here is derived from an EMBL/GenBank/DDBJ whole genome shotgun (WGS) entry which is preliminary data.</text>
</comment>
<reference evidence="7 8" key="1">
    <citation type="submission" date="2021-01" db="EMBL/GenBank/DDBJ databases">
        <title>Whole genome shotgun sequence of Planobispora longispora NBRC 13918.</title>
        <authorList>
            <person name="Komaki H."/>
            <person name="Tamura T."/>
        </authorList>
    </citation>
    <scope>NUCLEOTIDE SEQUENCE [LARGE SCALE GENOMIC DNA]</scope>
    <source>
        <strain evidence="7 8">NBRC 13918</strain>
    </source>
</reference>
<feature type="DNA-binding region" description="H-T-H motif" evidence="4">
    <location>
        <begin position="35"/>
        <end position="54"/>
    </location>
</feature>
<keyword evidence="8" id="KW-1185">Reference proteome</keyword>
<dbReference type="PRINTS" id="PR00455">
    <property type="entry name" value="HTHTETR"/>
</dbReference>
<keyword evidence="1" id="KW-0805">Transcription regulation</keyword>
<dbReference type="PROSITE" id="PS50977">
    <property type="entry name" value="HTH_TETR_2"/>
    <property type="match status" value="1"/>
</dbReference>
<evidence type="ECO:0000313" key="8">
    <source>
        <dbReference type="Proteomes" id="UP000616724"/>
    </source>
</evidence>
<dbReference type="PANTHER" id="PTHR30055:SF234">
    <property type="entry name" value="HTH-TYPE TRANSCRIPTIONAL REGULATOR BETI"/>
    <property type="match status" value="1"/>
</dbReference>
<keyword evidence="3" id="KW-0804">Transcription</keyword>
<dbReference type="InterPro" id="IPR009057">
    <property type="entry name" value="Homeodomain-like_sf"/>
</dbReference>
<dbReference type="AlphaFoldDB" id="A0A8J3RU41"/>
<dbReference type="GO" id="GO:0000976">
    <property type="term" value="F:transcription cis-regulatory region binding"/>
    <property type="evidence" value="ECO:0007669"/>
    <property type="project" value="TreeGrafter"/>
</dbReference>
<feature type="region of interest" description="Disordered" evidence="5">
    <location>
        <begin position="355"/>
        <end position="393"/>
    </location>
</feature>
<dbReference type="PANTHER" id="PTHR30055">
    <property type="entry name" value="HTH-TYPE TRANSCRIPTIONAL REGULATOR RUTR"/>
    <property type="match status" value="1"/>
</dbReference>
<dbReference type="InterPro" id="IPR001647">
    <property type="entry name" value="HTH_TetR"/>
</dbReference>
<proteinExistence type="predicted"/>
<dbReference type="Proteomes" id="UP000616724">
    <property type="component" value="Unassembled WGS sequence"/>
</dbReference>
<gene>
    <name evidence="7" type="ORF">Plo01_78190</name>
</gene>
<dbReference type="SUPFAM" id="SSF46689">
    <property type="entry name" value="Homeodomain-like"/>
    <property type="match status" value="1"/>
</dbReference>
<dbReference type="EMBL" id="BOOH01000075">
    <property type="protein sequence ID" value="GIH81390.1"/>
    <property type="molecule type" value="Genomic_DNA"/>
</dbReference>
<sequence>MMARLTRAQQQERTRAAVLAAAREEFAEHGYADAKVDRIAERAELTRGAVYSNFPGKRALYLAVLVDSVEHADAAGTPSSPGPAEAPPPSGLAEAMGAFARVWLERLPLTGDTPAGGRLQSRSLTGLFDDEPGRTALAQVTALEGLLLALALESHAPYGAGRTRLVRLAELALTLLAGAGHLADAAPGFGDPFDVARACRHLADLDLADAWDPPYLPYVTAAHLVREPWEPPPGLPDLITGRRAGFEADGVIAILGTGRLEAAEEAVRAARPGDRVTVAVVTGDPAEIGRLLRLRIGDLAGCLRRAFAPEARPRLRLVLDDGAAVASAAGIPDPGDATEAAVRIRAGTILSRARGRGAAHAAATADDSPADGPATDGSPTGGSPATWPGGAGE</sequence>
<evidence type="ECO:0000256" key="5">
    <source>
        <dbReference type="SAM" id="MobiDB-lite"/>
    </source>
</evidence>
<name>A0A8J3RU41_9ACTN</name>
<feature type="domain" description="HTH tetR-type" evidence="6">
    <location>
        <begin position="12"/>
        <end position="72"/>
    </location>
</feature>
<dbReference type="Pfam" id="PF00440">
    <property type="entry name" value="TetR_N"/>
    <property type="match status" value="1"/>
</dbReference>
<protein>
    <submittedName>
        <fullName evidence="7">TetR family transcriptional regulator</fullName>
    </submittedName>
</protein>
<dbReference type="InterPro" id="IPR050109">
    <property type="entry name" value="HTH-type_TetR-like_transc_reg"/>
</dbReference>
<dbReference type="GO" id="GO:0003700">
    <property type="term" value="F:DNA-binding transcription factor activity"/>
    <property type="evidence" value="ECO:0007669"/>
    <property type="project" value="TreeGrafter"/>
</dbReference>
<evidence type="ECO:0000256" key="1">
    <source>
        <dbReference type="ARBA" id="ARBA00023015"/>
    </source>
</evidence>
<evidence type="ECO:0000259" key="6">
    <source>
        <dbReference type="PROSITE" id="PS50977"/>
    </source>
</evidence>
<evidence type="ECO:0000256" key="3">
    <source>
        <dbReference type="ARBA" id="ARBA00023163"/>
    </source>
</evidence>
<evidence type="ECO:0000256" key="2">
    <source>
        <dbReference type="ARBA" id="ARBA00023125"/>
    </source>
</evidence>
<feature type="compositionally biased region" description="Low complexity" evidence="5">
    <location>
        <begin position="356"/>
        <end position="377"/>
    </location>
</feature>
<organism evidence="7 8">
    <name type="scientific">Planobispora longispora</name>
    <dbReference type="NCBI Taxonomy" id="28887"/>
    <lineage>
        <taxon>Bacteria</taxon>
        <taxon>Bacillati</taxon>
        <taxon>Actinomycetota</taxon>
        <taxon>Actinomycetes</taxon>
        <taxon>Streptosporangiales</taxon>
        <taxon>Streptosporangiaceae</taxon>
        <taxon>Planobispora</taxon>
    </lineage>
</organism>
<accession>A0A8J3RU41</accession>
<dbReference type="Gene3D" id="1.10.357.10">
    <property type="entry name" value="Tetracycline Repressor, domain 2"/>
    <property type="match status" value="1"/>
</dbReference>
<evidence type="ECO:0000256" key="4">
    <source>
        <dbReference type="PROSITE-ProRule" id="PRU00335"/>
    </source>
</evidence>